<dbReference type="EMBL" id="CP019688">
    <property type="protein sequence ID" value="AQQ14568.1"/>
    <property type="molecule type" value="Genomic_DNA"/>
</dbReference>
<dbReference type="InterPro" id="IPR004369">
    <property type="entry name" value="Prolyl-tRNA_editing_YbaK/EbsC"/>
</dbReference>
<evidence type="ECO:0000256" key="1">
    <source>
        <dbReference type="ARBA" id="ARBA00009798"/>
    </source>
</evidence>
<dbReference type="Pfam" id="PF04073">
    <property type="entry name" value="tRNA_edit"/>
    <property type="match status" value="1"/>
</dbReference>
<dbReference type="GO" id="GO:0006412">
    <property type="term" value="P:translation"/>
    <property type="evidence" value="ECO:0007669"/>
    <property type="project" value="UniProtKB-KW"/>
</dbReference>
<feature type="domain" description="YbaK/aminoacyl-tRNA synthetase-associated" evidence="5">
    <location>
        <begin position="30"/>
        <end position="146"/>
    </location>
</feature>
<dbReference type="Proteomes" id="UP000217209">
    <property type="component" value="Chromosome"/>
</dbReference>
<accession>A0A1Q2HUP2</accession>
<dbReference type="RefSeq" id="WP_095659397.1">
    <property type="nucleotide sequence ID" value="NZ_BAAAKB010000003.1"/>
</dbReference>
<dbReference type="PIRSF" id="PIRSF006181">
    <property type="entry name" value="EbsC_YbaK"/>
    <property type="match status" value="1"/>
</dbReference>
<evidence type="ECO:0000256" key="4">
    <source>
        <dbReference type="PIRNR" id="PIRNR006181"/>
    </source>
</evidence>
<evidence type="ECO:0000256" key="3">
    <source>
        <dbReference type="ARBA" id="ARBA00023239"/>
    </source>
</evidence>
<evidence type="ECO:0000256" key="2">
    <source>
        <dbReference type="ARBA" id="ARBA00022917"/>
    </source>
</evidence>
<dbReference type="InterPro" id="IPR007214">
    <property type="entry name" value="YbaK/aa-tRNA-synth-assoc-dom"/>
</dbReference>
<dbReference type="InterPro" id="IPR036754">
    <property type="entry name" value="YbaK/aa-tRNA-synt-asso_dom_sf"/>
</dbReference>
<organism evidence="6 7">
    <name type="scientific">Corynebacterium glaucum</name>
    <dbReference type="NCBI Taxonomy" id="187491"/>
    <lineage>
        <taxon>Bacteria</taxon>
        <taxon>Bacillati</taxon>
        <taxon>Actinomycetota</taxon>
        <taxon>Actinomycetes</taxon>
        <taxon>Mycobacteriales</taxon>
        <taxon>Corynebacteriaceae</taxon>
        <taxon>Corynebacterium</taxon>
    </lineage>
</organism>
<evidence type="ECO:0000259" key="5">
    <source>
        <dbReference type="Pfam" id="PF04073"/>
    </source>
</evidence>
<dbReference type="KEGG" id="cgv:CGLAU_02915"/>
<name>A0A1Q2HUP2_9CORY</name>
<gene>
    <name evidence="6" type="primary">ybaK</name>
    <name evidence="6" type="ORF">CGLAU_02915</name>
</gene>
<dbReference type="PANTHER" id="PTHR30411">
    <property type="entry name" value="CYTOPLASMIC PROTEIN"/>
    <property type="match status" value="1"/>
</dbReference>
<dbReference type="SUPFAM" id="SSF55826">
    <property type="entry name" value="YbaK/ProRS associated domain"/>
    <property type="match status" value="1"/>
</dbReference>
<dbReference type="Gene3D" id="3.90.960.10">
    <property type="entry name" value="YbaK/aminoacyl-tRNA synthetase-associated domain"/>
    <property type="match status" value="1"/>
</dbReference>
<reference evidence="6 7" key="1">
    <citation type="submission" date="2016-12" db="EMBL/GenBank/DDBJ databases">
        <authorList>
            <person name="Song W.-J."/>
            <person name="Kurnit D.M."/>
        </authorList>
    </citation>
    <scope>NUCLEOTIDE SEQUENCE [LARGE SCALE GENOMIC DNA]</scope>
    <source>
        <strain evidence="6 7">DSM 30827</strain>
    </source>
</reference>
<evidence type="ECO:0000313" key="6">
    <source>
        <dbReference type="EMBL" id="AQQ14568.1"/>
    </source>
</evidence>
<dbReference type="AlphaFoldDB" id="A0A1Q2HUP2"/>
<keyword evidence="3 4" id="KW-0456">Lyase</keyword>
<dbReference type="GO" id="GO:0016829">
    <property type="term" value="F:lyase activity"/>
    <property type="evidence" value="ECO:0007669"/>
    <property type="project" value="UniProtKB-KW"/>
</dbReference>
<comment type="similarity">
    <text evidence="1 4">Belongs to the prolyl-tRNA editing family. YbaK/EbsC subfamily.</text>
</comment>
<dbReference type="CDD" id="cd00002">
    <property type="entry name" value="YbaK_deacylase"/>
    <property type="match status" value="1"/>
</dbReference>
<keyword evidence="7" id="KW-1185">Reference proteome</keyword>
<dbReference type="EC" id="4.2.-.-" evidence="4"/>
<dbReference type="PANTHER" id="PTHR30411:SF0">
    <property type="entry name" value="CYS-TRNA(PRO)_CYS-TRNA(CYS) DEACYLASE YBAK"/>
    <property type="match status" value="1"/>
</dbReference>
<evidence type="ECO:0000313" key="7">
    <source>
        <dbReference type="Proteomes" id="UP000217209"/>
    </source>
</evidence>
<dbReference type="OrthoDB" id="9809296at2"/>
<dbReference type="GO" id="GO:0002161">
    <property type="term" value="F:aminoacyl-tRNA deacylase activity"/>
    <property type="evidence" value="ECO:0007669"/>
    <property type="project" value="InterPro"/>
</dbReference>
<proteinExistence type="inferred from homology"/>
<sequence>MAARTRALEAVKDTPHEVLEYTSAQDHFGEHAAQELGTDPHATLKTLVIANSANEREMALCCVPVAGHLSLKAAAKALGWKHAALADPAKAQRTTGYIVGGISPLGTLTRLPLLIDASVNALPQITVSAGQRGLSIAIAPDDLARLGGGHFADISSA</sequence>
<protein>
    <recommendedName>
        <fullName evidence="4">Cys-tRNA(Pro)/Cys-tRNA(Cys) deacylase</fullName>
        <ecNumber evidence="4">4.2.-.-</ecNumber>
    </recommendedName>
</protein>
<keyword evidence="2 4" id="KW-0648">Protein biosynthesis</keyword>